<dbReference type="EMBL" id="KZ507518">
    <property type="protein sequence ID" value="PKU36667.1"/>
    <property type="molecule type" value="Genomic_DNA"/>
</dbReference>
<keyword evidence="2" id="KW-1185">Reference proteome</keyword>
<dbReference type="Proteomes" id="UP000233556">
    <property type="component" value="Unassembled WGS sequence"/>
</dbReference>
<reference evidence="2" key="2">
    <citation type="submission" date="2017-12" db="EMBL/GenBank/DDBJ databases">
        <title>Genome sequence of the Bar-tailed Godwit (Limosa lapponica baueri).</title>
        <authorList>
            <person name="Lima N.C.B."/>
            <person name="Parody-Merino A.M."/>
            <person name="Battley P.F."/>
            <person name="Fidler A.E."/>
            <person name="Prosdocimi F."/>
        </authorList>
    </citation>
    <scope>NUCLEOTIDE SEQUENCE [LARGE SCALE GENOMIC DNA]</scope>
</reference>
<gene>
    <name evidence="1" type="ORF">llap_13029</name>
</gene>
<proteinExistence type="predicted"/>
<evidence type="ECO:0000313" key="1">
    <source>
        <dbReference type="EMBL" id="PKU36667.1"/>
    </source>
</evidence>
<sequence length="111" mass="12649">MTAKAFSLEKTVFSSLWEILFLSAPLCAEPGSFWKLSITFGKGWIRQLENGNHQQTSFAAASRQLASKPHQTHSPVNCYRTNNRRQQFPQYRQFVKLGNHHMDQLQIGGLG</sequence>
<accession>A0A2I0TSA6</accession>
<reference evidence="2" key="1">
    <citation type="submission" date="2017-11" db="EMBL/GenBank/DDBJ databases">
        <authorList>
            <person name="Lima N.C."/>
            <person name="Parody-Merino A.M."/>
            <person name="Battley P.F."/>
            <person name="Fidler A.E."/>
            <person name="Prosdocimi F."/>
        </authorList>
    </citation>
    <scope>NUCLEOTIDE SEQUENCE [LARGE SCALE GENOMIC DNA]</scope>
</reference>
<name>A0A2I0TSA6_LIMLA</name>
<dbReference type="AlphaFoldDB" id="A0A2I0TSA6"/>
<protein>
    <submittedName>
        <fullName evidence="1">Uncharacterized protein</fullName>
    </submittedName>
</protein>
<evidence type="ECO:0000313" key="2">
    <source>
        <dbReference type="Proteomes" id="UP000233556"/>
    </source>
</evidence>
<organism evidence="1 2">
    <name type="scientific">Limosa lapponica baueri</name>
    <dbReference type="NCBI Taxonomy" id="1758121"/>
    <lineage>
        <taxon>Eukaryota</taxon>
        <taxon>Metazoa</taxon>
        <taxon>Chordata</taxon>
        <taxon>Craniata</taxon>
        <taxon>Vertebrata</taxon>
        <taxon>Euteleostomi</taxon>
        <taxon>Archelosauria</taxon>
        <taxon>Archosauria</taxon>
        <taxon>Dinosauria</taxon>
        <taxon>Saurischia</taxon>
        <taxon>Theropoda</taxon>
        <taxon>Coelurosauria</taxon>
        <taxon>Aves</taxon>
        <taxon>Neognathae</taxon>
        <taxon>Neoaves</taxon>
        <taxon>Charadriiformes</taxon>
        <taxon>Scolopacidae</taxon>
        <taxon>Limosa</taxon>
    </lineage>
</organism>